<proteinExistence type="predicted"/>
<reference evidence="1 2" key="1">
    <citation type="submission" date="2015-12" db="EMBL/GenBank/DDBJ databases">
        <title>Draft genome sequence of Moniliophthora roreri, the causal agent of frosty pod rot of cacao.</title>
        <authorList>
            <person name="Aime M.C."/>
            <person name="Diaz-Valderrama J.R."/>
            <person name="Kijpornyongpan T."/>
            <person name="Phillips-Mora W."/>
        </authorList>
    </citation>
    <scope>NUCLEOTIDE SEQUENCE [LARGE SCALE GENOMIC DNA]</scope>
    <source>
        <strain evidence="1 2">MCA 2952</strain>
    </source>
</reference>
<evidence type="ECO:0000313" key="1">
    <source>
        <dbReference type="EMBL" id="KTB37811.1"/>
    </source>
</evidence>
<sequence length="72" mass="8349">MSYQCENYVDGLPDEERTYQLINSGWLHNTEFNHLGLSLSASDSPRTIISTSAHHHRLRPPQYRTRFISSCL</sequence>
<evidence type="ECO:0000313" key="2">
    <source>
        <dbReference type="Proteomes" id="UP000054988"/>
    </source>
</evidence>
<accession>A0A0W0FNB2</accession>
<dbReference type="EMBL" id="LATX01001815">
    <property type="protein sequence ID" value="KTB37811.1"/>
    <property type="molecule type" value="Genomic_DNA"/>
</dbReference>
<dbReference type="AlphaFoldDB" id="A0A0W0FNB2"/>
<dbReference type="Proteomes" id="UP000054988">
    <property type="component" value="Unassembled WGS sequence"/>
</dbReference>
<organism evidence="1 2">
    <name type="scientific">Moniliophthora roreri</name>
    <name type="common">Frosty pod rot fungus</name>
    <name type="synonym">Monilia roreri</name>
    <dbReference type="NCBI Taxonomy" id="221103"/>
    <lineage>
        <taxon>Eukaryota</taxon>
        <taxon>Fungi</taxon>
        <taxon>Dikarya</taxon>
        <taxon>Basidiomycota</taxon>
        <taxon>Agaricomycotina</taxon>
        <taxon>Agaricomycetes</taxon>
        <taxon>Agaricomycetidae</taxon>
        <taxon>Agaricales</taxon>
        <taxon>Marasmiineae</taxon>
        <taxon>Marasmiaceae</taxon>
        <taxon>Moniliophthora</taxon>
    </lineage>
</organism>
<comment type="caution">
    <text evidence="1">The sequence shown here is derived from an EMBL/GenBank/DDBJ whole genome shotgun (WGS) entry which is preliminary data.</text>
</comment>
<protein>
    <submittedName>
        <fullName evidence="1">Uncharacterized protein</fullName>
    </submittedName>
</protein>
<gene>
    <name evidence="1" type="ORF">WG66_9615</name>
</gene>
<name>A0A0W0FNB2_MONRR</name>